<sequence>IAIKACPYRHEFFKKLGNDQEKVYQQCESWLSSLERIIKRLYTFPEIH</sequence>
<reference evidence="1" key="1">
    <citation type="submission" date="2021-06" db="EMBL/GenBank/DDBJ databases">
        <authorList>
            <person name="Kallberg Y."/>
            <person name="Tangrot J."/>
            <person name="Rosling A."/>
        </authorList>
    </citation>
    <scope>NUCLEOTIDE SEQUENCE</scope>
    <source>
        <strain evidence="1">MA461A</strain>
    </source>
</reference>
<comment type="caution">
    <text evidence="1">The sequence shown here is derived from an EMBL/GenBank/DDBJ whole genome shotgun (WGS) entry which is preliminary data.</text>
</comment>
<evidence type="ECO:0000313" key="1">
    <source>
        <dbReference type="EMBL" id="CAG8835246.1"/>
    </source>
</evidence>
<name>A0ACA9SDZ7_9GLOM</name>
<feature type="non-terminal residue" evidence="1">
    <location>
        <position position="1"/>
    </location>
</feature>
<protein>
    <submittedName>
        <fullName evidence="1">35351_t:CDS:1</fullName>
    </submittedName>
</protein>
<accession>A0ACA9SDZ7</accession>
<organism evidence="1 2">
    <name type="scientific">Racocetra persica</name>
    <dbReference type="NCBI Taxonomy" id="160502"/>
    <lineage>
        <taxon>Eukaryota</taxon>
        <taxon>Fungi</taxon>
        <taxon>Fungi incertae sedis</taxon>
        <taxon>Mucoromycota</taxon>
        <taxon>Glomeromycotina</taxon>
        <taxon>Glomeromycetes</taxon>
        <taxon>Diversisporales</taxon>
        <taxon>Gigasporaceae</taxon>
        <taxon>Racocetra</taxon>
    </lineage>
</organism>
<evidence type="ECO:0000313" key="2">
    <source>
        <dbReference type="Proteomes" id="UP000789920"/>
    </source>
</evidence>
<keyword evidence="2" id="KW-1185">Reference proteome</keyword>
<gene>
    <name evidence="1" type="ORF">RPERSI_LOCUS29477</name>
</gene>
<dbReference type="Proteomes" id="UP000789920">
    <property type="component" value="Unassembled WGS sequence"/>
</dbReference>
<dbReference type="EMBL" id="CAJVQC010111413">
    <property type="protein sequence ID" value="CAG8835246.1"/>
    <property type="molecule type" value="Genomic_DNA"/>
</dbReference>
<proteinExistence type="predicted"/>